<dbReference type="AlphaFoldDB" id="A2F3N4"/>
<name>A2F3N4_TRIV3</name>
<dbReference type="InParanoid" id="A2F3N4"/>
<evidence type="ECO:0000313" key="3">
    <source>
        <dbReference type="Proteomes" id="UP000001542"/>
    </source>
</evidence>
<gene>
    <name evidence="2" type="ORF">TVAG_317870</name>
</gene>
<keyword evidence="3" id="KW-1185">Reference proteome</keyword>
<accession>A2F3N4</accession>
<dbReference type="EMBL" id="DS113599">
    <property type="protein sequence ID" value="EAY00502.1"/>
    <property type="molecule type" value="Genomic_DNA"/>
</dbReference>
<reference evidence="2" key="2">
    <citation type="journal article" date="2007" name="Science">
        <title>Draft genome sequence of the sexually transmitted pathogen Trichomonas vaginalis.</title>
        <authorList>
            <person name="Carlton J.M."/>
            <person name="Hirt R.P."/>
            <person name="Silva J.C."/>
            <person name="Delcher A.L."/>
            <person name="Schatz M."/>
            <person name="Zhao Q."/>
            <person name="Wortman J.R."/>
            <person name="Bidwell S.L."/>
            <person name="Alsmark U.C.M."/>
            <person name="Besteiro S."/>
            <person name="Sicheritz-Ponten T."/>
            <person name="Noel C.J."/>
            <person name="Dacks J.B."/>
            <person name="Foster P.G."/>
            <person name="Simillion C."/>
            <person name="Van de Peer Y."/>
            <person name="Miranda-Saavedra D."/>
            <person name="Barton G.J."/>
            <person name="Westrop G.D."/>
            <person name="Mueller S."/>
            <person name="Dessi D."/>
            <person name="Fiori P.L."/>
            <person name="Ren Q."/>
            <person name="Paulsen I."/>
            <person name="Zhang H."/>
            <person name="Bastida-Corcuera F.D."/>
            <person name="Simoes-Barbosa A."/>
            <person name="Brown M.T."/>
            <person name="Hayes R.D."/>
            <person name="Mukherjee M."/>
            <person name="Okumura C.Y."/>
            <person name="Schneider R."/>
            <person name="Smith A.J."/>
            <person name="Vanacova S."/>
            <person name="Villalvazo M."/>
            <person name="Haas B.J."/>
            <person name="Pertea M."/>
            <person name="Feldblyum T.V."/>
            <person name="Utterback T.R."/>
            <person name="Shu C.L."/>
            <person name="Osoegawa K."/>
            <person name="de Jong P.J."/>
            <person name="Hrdy I."/>
            <person name="Horvathova L."/>
            <person name="Zubacova Z."/>
            <person name="Dolezal P."/>
            <person name="Malik S.B."/>
            <person name="Logsdon J.M. Jr."/>
            <person name="Henze K."/>
            <person name="Gupta A."/>
            <person name="Wang C.C."/>
            <person name="Dunne R.L."/>
            <person name="Upcroft J.A."/>
            <person name="Upcroft P."/>
            <person name="White O."/>
            <person name="Salzberg S.L."/>
            <person name="Tang P."/>
            <person name="Chiu C.-H."/>
            <person name="Lee Y.-S."/>
            <person name="Embley T.M."/>
            <person name="Coombs G.H."/>
            <person name="Mottram J.C."/>
            <person name="Tachezy J."/>
            <person name="Fraser-Liggett C.M."/>
            <person name="Johnson P.J."/>
        </authorList>
    </citation>
    <scope>NUCLEOTIDE SEQUENCE [LARGE SCALE GENOMIC DNA]</scope>
    <source>
        <strain evidence="2">G3</strain>
    </source>
</reference>
<dbReference type="KEGG" id="tva:4758323"/>
<keyword evidence="1" id="KW-0175">Coiled coil</keyword>
<dbReference type="RefSeq" id="XP_001313431.1">
    <property type="nucleotide sequence ID" value="XM_001313430.1"/>
</dbReference>
<dbReference type="Proteomes" id="UP000001542">
    <property type="component" value="Unassembled WGS sequence"/>
</dbReference>
<reference evidence="2" key="1">
    <citation type="submission" date="2006-10" db="EMBL/GenBank/DDBJ databases">
        <authorList>
            <person name="Amadeo P."/>
            <person name="Zhao Q."/>
            <person name="Wortman J."/>
            <person name="Fraser-Liggett C."/>
            <person name="Carlton J."/>
        </authorList>
    </citation>
    <scope>NUCLEOTIDE SEQUENCE</scope>
    <source>
        <strain evidence="2">G3</strain>
    </source>
</reference>
<dbReference type="VEuPathDB" id="TrichDB:TVAG_317870"/>
<feature type="coiled-coil region" evidence="1">
    <location>
        <begin position="56"/>
        <end position="241"/>
    </location>
</feature>
<evidence type="ECO:0000256" key="1">
    <source>
        <dbReference type="SAM" id="Coils"/>
    </source>
</evidence>
<sequence length="242" mass="28567">MCGRLIKPVTRRAPLTARSLPSCERDLYKFRNQLNAIRKQKDPPTSDAIYELKVEKQRLIEERDLLKVKITRYAEKSKTKPAPVRNAQIKKSLERQIKSLEDIVQGKKEELHAILTSDKAAQITEYQEELKILYLEVQRLKNSKKEAEIDLKDADDKVQAINSQFSDEVLLKRRRVIRALEKEILKHNNRNERLRNDLEILNQQHQEREESSENNKLKEQILELRKQIKQEKEAIENLQKGN</sequence>
<dbReference type="SMR" id="A2F3N4"/>
<organism evidence="2 3">
    <name type="scientific">Trichomonas vaginalis (strain ATCC PRA-98 / G3)</name>
    <dbReference type="NCBI Taxonomy" id="412133"/>
    <lineage>
        <taxon>Eukaryota</taxon>
        <taxon>Metamonada</taxon>
        <taxon>Parabasalia</taxon>
        <taxon>Trichomonadida</taxon>
        <taxon>Trichomonadidae</taxon>
        <taxon>Trichomonas</taxon>
    </lineage>
</organism>
<proteinExistence type="predicted"/>
<evidence type="ECO:0000313" key="2">
    <source>
        <dbReference type="EMBL" id="EAY00502.1"/>
    </source>
</evidence>
<dbReference type="VEuPathDB" id="TrichDB:TVAGG3_0551540"/>
<protein>
    <submittedName>
        <fullName evidence="2">Uncharacterized protein</fullName>
    </submittedName>
</protein>